<reference evidence="1" key="1">
    <citation type="journal article" date="2023" name="G3 (Bethesda)">
        <title>A reference genome for the long-term kleptoplast-retaining sea slug Elysia crispata morphotype clarki.</title>
        <authorList>
            <person name="Eastman K.E."/>
            <person name="Pendleton A.L."/>
            <person name="Shaikh M.A."/>
            <person name="Suttiyut T."/>
            <person name="Ogas R."/>
            <person name="Tomko P."/>
            <person name="Gavelis G."/>
            <person name="Widhalm J.R."/>
            <person name="Wisecaver J.H."/>
        </authorList>
    </citation>
    <scope>NUCLEOTIDE SEQUENCE</scope>
    <source>
        <strain evidence="1">ECLA1</strain>
    </source>
</reference>
<evidence type="ECO:0000313" key="1">
    <source>
        <dbReference type="EMBL" id="KAK3764663.1"/>
    </source>
</evidence>
<proteinExistence type="predicted"/>
<accession>A0AAE0Z894</accession>
<dbReference type="AlphaFoldDB" id="A0AAE0Z894"/>
<keyword evidence="2" id="KW-1185">Reference proteome</keyword>
<comment type="caution">
    <text evidence="1">The sequence shown here is derived from an EMBL/GenBank/DDBJ whole genome shotgun (WGS) entry which is preliminary data.</text>
</comment>
<sequence length="206" mass="22815">MFVSGTPEPALGCSPRSERVVMARRSLDFRQEYWQKPEGCFRALEHPPISATPGSWHCLNKSTTLPAKSFPASPRQTVSAGLRLAGSLYPIWRRPDPVGFTTRAVISRCLVACWRVPIHWLLTSTAYENPNAHALGGGITVETGGSQYRLVRESRSEAENSRQDSGRSMTLVRISWLALATRGSNRLVLAETREAIGHETRLDGRS</sequence>
<name>A0AAE0Z894_9GAST</name>
<gene>
    <name evidence="1" type="ORF">RRG08_013717</name>
</gene>
<dbReference type="EMBL" id="JAWDGP010004415">
    <property type="protein sequence ID" value="KAK3764663.1"/>
    <property type="molecule type" value="Genomic_DNA"/>
</dbReference>
<dbReference type="Proteomes" id="UP001283361">
    <property type="component" value="Unassembled WGS sequence"/>
</dbReference>
<organism evidence="1 2">
    <name type="scientific">Elysia crispata</name>
    <name type="common">lettuce slug</name>
    <dbReference type="NCBI Taxonomy" id="231223"/>
    <lineage>
        <taxon>Eukaryota</taxon>
        <taxon>Metazoa</taxon>
        <taxon>Spiralia</taxon>
        <taxon>Lophotrochozoa</taxon>
        <taxon>Mollusca</taxon>
        <taxon>Gastropoda</taxon>
        <taxon>Heterobranchia</taxon>
        <taxon>Euthyneura</taxon>
        <taxon>Panpulmonata</taxon>
        <taxon>Sacoglossa</taxon>
        <taxon>Placobranchoidea</taxon>
        <taxon>Plakobranchidae</taxon>
        <taxon>Elysia</taxon>
    </lineage>
</organism>
<protein>
    <submittedName>
        <fullName evidence="1">Uncharacterized protein</fullName>
    </submittedName>
</protein>
<evidence type="ECO:0000313" key="2">
    <source>
        <dbReference type="Proteomes" id="UP001283361"/>
    </source>
</evidence>